<keyword evidence="3" id="KW-1185">Reference proteome</keyword>
<evidence type="ECO:0000259" key="1">
    <source>
        <dbReference type="Pfam" id="PF14529"/>
    </source>
</evidence>
<accession>A0ABQ4Z6U4</accession>
<dbReference type="GO" id="GO:0003964">
    <property type="term" value="F:RNA-directed DNA polymerase activity"/>
    <property type="evidence" value="ECO:0007669"/>
    <property type="project" value="UniProtKB-KW"/>
</dbReference>
<keyword evidence="2" id="KW-0695">RNA-directed DNA polymerase</keyword>
<proteinExistence type="predicted"/>
<sequence length="315" mass="36582">METIDNFGVKHCWGNYSFEYVCGPSVGNSGGILCVWDSRMFRKHNSTISDYFVAIQGDWIPNAKKYLIISVYAPQDISEKRMLWSYLNHMIDSWSGEIIIMGDFNEVRFKEERFGSIFNNHNASVFNSFISSGGLVEVPLGGCEFTWCHQSGSKMSKLDRFLISKGLMGFCPNISAITLDRYLSDHRPILLREACHDYGPIPFRMFHYWFEWDGFDKFIVDTWTNINISDNNAISQFMKKLRYLKEQIKTWVRNKKESASAKKSNLKGLLHDLDRLIDEKKADKELINKRIHVINSLQDLEKLEMSKIAQKVKIN</sequence>
<evidence type="ECO:0000313" key="2">
    <source>
        <dbReference type="EMBL" id="GJS85894.1"/>
    </source>
</evidence>
<evidence type="ECO:0000313" key="3">
    <source>
        <dbReference type="Proteomes" id="UP001151760"/>
    </source>
</evidence>
<dbReference type="Proteomes" id="UP001151760">
    <property type="component" value="Unassembled WGS sequence"/>
</dbReference>
<reference evidence="2" key="2">
    <citation type="submission" date="2022-01" db="EMBL/GenBank/DDBJ databases">
        <authorList>
            <person name="Yamashiro T."/>
            <person name="Shiraishi A."/>
            <person name="Satake H."/>
            <person name="Nakayama K."/>
        </authorList>
    </citation>
    <scope>NUCLEOTIDE SEQUENCE</scope>
</reference>
<comment type="caution">
    <text evidence="2">The sequence shown here is derived from an EMBL/GenBank/DDBJ whole genome shotgun (WGS) entry which is preliminary data.</text>
</comment>
<name>A0ABQ4Z6U4_9ASTR</name>
<dbReference type="Gene3D" id="3.60.10.10">
    <property type="entry name" value="Endonuclease/exonuclease/phosphatase"/>
    <property type="match status" value="1"/>
</dbReference>
<feature type="domain" description="Endonuclease/exonuclease/phosphatase" evidence="1">
    <location>
        <begin position="67"/>
        <end position="189"/>
    </location>
</feature>
<dbReference type="Pfam" id="PF14529">
    <property type="entry name" value="Exo_endo_phos_2"/>
    <property type="match status" value="1"/>
</dbReference>
<dbReference type="PANTHER" id="PTHR33710:SF64">
    <property type="entry name" value="ENDONUCLEASE_EXONUCLEASE_PHOSPHATASE DOMAIN-CONTAINING PROTEIN"/>
    <property type="match status" value="1"/>
</dbReference>
<reference evidence="2" key="1">
    <citation type="journal article" date="2022" name="Int. J. Mol. Sci.">
        <title>Draft Genome of Tanacetum Coccineum: Genomic Comparison of Closely Related Tanacetum-Family Plants.</title>
        <authorList>
            <person name="Yamashiro T."/>
            <person name="Shiraishi A."/>
            <person name="Nakayama K."/>
            <person name="Satake H."/>
        </authorList>
    </citation>
    <scope>NUCLEOTIDE SEQUENCE</scope>
</reference>
<organism evidence="2 3">
    <name type="scientific">Tanacetum coccineum</name>
    <dbReference type="NCBI Taxonomy" id="301880"/>
    <lineage>
        <taxon>Eukaryota</taxon>
        <taxon>Viridiplantae</taxon>
        <taxon>Streptophyta</taxon>
        <taxon>Embryophyta</taxon>
        <taxon>Tracheophyta</taxon>
        <taxon>Spermatophyta</taxon>
        <taxon>Magnoliopsida</taxon>
        <taxon>eudicotyledons</taxon>
        <taxon>Gunneridae</taxon>
        <taxon>Pentapetalae</taxon>
        <taxon>asterids</taxon>
        <taxon>campanulids</taxon>
        <taxon>Asterales</taxon>
        <taxon>Asteraceae</taxon>
        <taxon>Asteroideae</taxon>
        <taxon>Anthemideae</taxon>
        <taxon>Anthemidinae</taxon>
        <taxon>Tanacetum</taxon>
    </lineage>
</organism>
<dbReference type="InterPro" id="IPR005135">
    <property type="entry name" value="Endo/exonuclease/phosphatase"/>
</dbReference>
<gene>
    <name evidence="2" type="ORF">Tco_0752435</name>
</gene>
<dbReference type="SUPFAM" id="SSF56219">
    <property type="entry name" value="DNase I-like"/>
    <property type="match status" value="1"/>
</dbReference>
<protein>
    <submittedName>
        <fullName evidence="2">RNA-directed DNA polymerase, eukaryota</fullName>
    </submittedName>
</protein>
<dbReference type="PANTHER" id="PTHR33710">
    <property type="entry name" value="BNAC02G09200D PROTEIN"/>
    <property type="match status" value="1"/>
</dbReference>
<keyword evidence="2" id="KW-0808">Transferase</keyword>
<dbReference type="InterPro" id="IPR036691">
    <property type="entry name" value="Endo/exonu/phosph_ase_sf"/>
</dbReference>
<dbReference type="EMBL" id="BQNB010011084">
    <property type="protein sequence ID" value="GJS85894.1"/>
    <property type="molecule type" value="Genomic_DNA"/>
</dbReference>
<keyword evidence="2" id="KW-0548">Nucleotidyltransferase</keyword>